<keyword evidence="9" id="KW-0547">Nucleotide-binding</keyword>
<evidence type="ECO:0000256" key="11">
    <source>
        <dbReference type="ARBA" id="ARBA00022917"/>
    </source>
</evidence>
<dbReference type="VEuPathDB" id="VectorBase:PPAI004328"/>
<evidence type="ECO:0000256" key="14">
    <source>
        <dbReference type="ARBA" id="ARBA00049117"/>
    </source>
</evidence>
<dbReference type="InterPro" id="IPR027417">
    <property type="entry name" value="P-loop_NTPase"/>
</dbReference>
<dbReference type="InterPro" id="IPR005225">
    <property type="entry name" value="Small_GTP-bd"/>
</dbReference>
<dbReference type="NCBIfam" id="TIGR00231">
    <property type="entry name" value="small_GTP"/>
    <property type="match status" value="1"/>
</dbReference>
<dbReference type="AlphaFoldDB" id="A0A1B0D9L6"/>
<keyword evidence="13" id="KW-0539">Nucleus</keyword>
<evidence type="ECO:0000256" key="16">
    <source>
        <dbReference type="ARBA" id="ARBA00076506"/>
    </source>
</evidence>
<comment type="cofactor">
    <cofactor evidence="1">
        <name>Mn(2+)</name>
        <dbReference type="ChEBI" id="CHEBI:29035"/>
    </cofactor>
</comment>
<comment type="cofactor">
    <cofactor evidence="2">
        <name>Mg(2+)</name>
        <dbReference type="ChEBI" id="CHEBI:18420"/>
    </cofactor>
</comment>
<organism evidence="19 20">
    <name type="scientific">Phlebotomus papatasi</name>
    <name type="common">Sandfly</name>
    <dbReference type="NCBI Taxonomy" id="29031"/>
    <lineage>
        <taxon>Eukaryota</taxon>
        <taxon>Metazoa</taxon>
        <taxon>Ecdysozoa</taxon>
        <taxon>Arthropoda</taxon>
        <taxon>Hexapoda</taxon>
        <taxon>Insecta</taxon>
        <taxon>Pterygota</taxon>
        <taxon>Neoptera</taxon>
        <taxon>Endopterygota</taxon>
        <taxon>Diptera</taxon>
        <taxon>Nematocera</taxon>
        <taxon>Psychodoidea</taxon>
        <taxon>Psychodidae</taxon>
        <taxon>Phlebotomus</taxon>
        <taxon>Phlebotomus</taxon>
    </lineage>
</organism>
<dbReference type="EnsemblMetazoa" id="PPAI004328-RA">
    <property type="protein sequence ID" value="PPAI004328-PA"/>
    <property type="gene ID" value="PPAI004328"/>
</dbReference>
<dbReference type="InterPro" id="IPR004161">
    <property type="entry name" value="EFTu-like_2"/>
</dbReference>
<keyword evidence="10" id="KW-0378">Hydrolase</keyword>
<evidence type="ECO:0000256" key="15">
    <source>
        <dbReference type="ARBA" id="ARBA00054716"/>
    </source>
</evidence>
<dbReference type="InterPro" id="IPR050055">
    <property type="entry name" value="EF-Tu_GTPase"/>
</dbReference>
<evidence type="ECO:0000256" key="3">
    <source>
        <dbReference type="ARBA" id="ARBA00004123"/>
    </source>
</evidence>
<dbReference type="CDD" id="cd04094">
    <property type="entry name" value="eSelB_III"/>
    <property type="match status" value="1"/>
</dbReference>
<dbReference type="Pfam" id="PF00009">
    <property type="entry name" value="GTP_EFTU"/>
    <property type="match status" value="1"/>
</dbReference>
<evidence type="ECO:0000256" key="7">
    <source>
        <dbReference type="ARBA" id="ARBA00022490"/>
    </source>
</evidence>
<evidence type="ECO:0000256" key="1">
    <source>
        <dbReference type="ARBA" id="ARBA00001936"/>
    </source>
</evidence>
<keyword evidence="6" id="KW-0488">Methylation</keyword>
<evidence type="ECO:0000256" key="10">
    <source>
        <dbReference type="ARBA" id="ARBA00022801"/>
    </source>
</evidence>
<dbReference type="SUPFAM" id="SSF52540">
    <property type="entry name" value="P-loop containing nucleoside triphosphate hydrolases"/>
    <property type="match status" value="1"/>
</dbReference>
<evidence type="ECO:0000256" key="2">
    <source>
        <dbReference type="ARBA" id="ARBA00001946"/>
    </source>
</evidence>
<evidence type="ECO:0000256" key="17">
    <source>
        <dbReference type="ARBA" id="ARBA00082387"/>
    </source>
</evidence>
<dbReference type="Proteomes" id="UP000092462">
    <property type="component" value="Unassembled WGS sequence"/>
</dbReference>
<keyword evidence="20" id="KW-1185">Reference proteome</keyword>
<comment type="subcellular location">
    <subcellularLocation>
        <location evidence="4">Cytoplasm</location>
    </subcellularLocation>
    <subcellularLocation>
        <location evidence="3">Nucleus</location>
    </subcellularLocation>
</comment>
<comment type="catalytic activity">
    <reaction evidence="14">
        <text>GTP + H2O = GDP + phosphate + H(+)</text>
        <dbReference type="Rhea" id="RHEA:19669"/>
        <dbReference type="ChEBI" id="CHEBI:15377"/>
        <dbReference type="ChEBI" id="CHEBI:15378"/>
        <dbReference type="ChEBI" id="CHEBI:37565"/>
        <dbReference type="ChEBI" id="CHEBI:43474"/>
        <dbReference type="ChEBI" id="CHEBI:58189"/>
    </reaction>
    <physiologicalReaction direction="left-to-right" evidence="14">
        <dbReference type="Rhea" id="RHEA:19670"/>
    </physiologicalReaction>
</comment>
<dbReference type="GO" id="GO:0003924">
    <property type="term" value="F:GTPase activity"/>
    <property type="evidence" value="ECO:0007669"/>
    <property type="project" value="InterPro"/>
</dbReference>
<dbReference type="VEuPathDB" id="VectorBase:PPAPM1_008362"/>
<proteinExistence type="predicted"/>
<evidence type="ECO:0000313" key="19">
    <source>
        <dbReference type="EnsemblMetazoa" id="PPAI004328-PA"/>
    </source>
</evidence>
<dbReference type="GO" id="GO:0005634">
    <property type="term" value="C:nucleus"/>
    <property type="evidence" value="ECO:0007669"/>
    <property type="project" value="UniProtKB-SubCell"/>
</dbReference>
<dbReference type="InterPro" id="IPR049393">
    <property type="entry name" value="eEFSec_III"/>
</dbReference>
<evidence type="ECO:0000313" key="20">
    <source>
        <dbReference type="Proteomes" id="UP000092462"/>
    </source>
</evidence>
<dbReference type="FunFam" id="2.40.30.10:FF:000052">
    <property type="entry name" value="Selenocysteine-specific elongation factor EF-Sec"/>
    <property type="match status" value="1"/>
</dbReference>
<dbReference type="SUPFAM" id="SSF50447">
    <property type="entry name" value="Translation proteins"/>
    <property type="match status" value="1"/>
</dbReference>
<dbReference type="GO" id="GO:0005737">
    <property type="term" value="C:cytoplasm"/>
    <property type="evidence" value="ECO:0007669"/>
    <property type="project" value="UniProtKB-SubCell"/>
</dbReference>
<dbReference type="CDD" id="cd01889">
    <property type="entry name" value="SelB_euk"/>
    <property type="match status" value="1"/>
</dbReference>
<keyword evidence="12" id="KW-0342">GTP-binding</keyword>
<sequence length="514" mass="57237">MPINLNIGILGHVDSGKTTLARALSAIASTGAFDKSPQAQERGITLDLGFSALQISIPDHLKDAEKSEEKLQYTFVDCPGHASLIRTIISGAQIIDFMILVVDIVKGLQTQTAECIVIGQLTCKKMLVVLNKIDQLEEQKKQQEIEKMTKKMKKTLENLDIRGSPVVPVSASTGENLQLLLDAIREFSFIPQRESEKPFLFAVDHCFSIRGQGTICTGTVLQGSVRVGDEVEVAQLKLSRKVKTIQMFRTPLQEAKQGDRIGISITQFDAKSLERGFICRPGSVIQCRCGIINLSRISFYRSSIASNTKFHITAGHETILASVLLFSGSSKFAFEEEYRFVEEVNQDEDSKDENIFVLLQFERPISVIPGILVIASKLDLDVATTSCRLAFYGKLLEATEDKDFQTNFLPRLKIFKEKTKKGTIQRVVNDSEAIAANLLKPGSREVFIGMHIQLSTGEKGTIESTFGQTSKVKLRFQEPLPQSTIESLKSKSCPISVELHFKKYIFDPQKKIRQ</sequence>
<dbReference type="EMBL" id="AJVK01028320">
    <property type="status" value="NOT_ANNOTATED_CDS"/>
    <property type="molecule type" value="Genomic_DNA"/>
</dbReference>
<evidence type="ECO:0000256" key="13">
    <source>
        <dbReference type="ARBA" id="ARBA00023242"/>
    </source>
</evidence>
<accession>A0A1B0D9L6</accession>
<dbReference type="Pfam" id="PF03144">
    <property type="entry name" value="GTP_EFTU_D2"/>
    <property type="match status" value="1"/>
</dbReference>
<evidence type="ECO:0000259" key="18">
    <source>
        <dbReference type="PROSITE" id="PS51722"/>
    </source>
</evidence>
<evidence type="ECO:0000256" key="8">
    <source>
        <dbReference type="ARBA" id="ARBA00022553"/>
    </source>
</evidence>
<dbReference type="InterPro" id="IPR009000">
    <property type="entry name" value="Transl_B-barrel_sf"/>
</dbReference>
<dbReference type="PANTHER" id="PTHR43721">
    <property type="entry name" value="ELONGATION FACTOR TU-RELATED"/>
    <property type="match status" value="1"/>
</dbReference>
<keyword evidence="11" id="KW-0648">Protein biosynthesis</keyword>
<evidence type="ECO:0000256" key="5">
    <source>
        <dbReference type="ARBA" id="ARBA00015953"/>
    </source>
</evidence>
<feature type="domain" description="Tr-type G" evidence="18">
    <location>
        <begin position="2"/>
        <end position="192"/>
    </location>
</feature>
<name>A0A1B0D9L6_PHLPP</name>
<comment type="function">
    <text evidence="15">Translation factor required for the incorporation of the rare amino acid selenocysteine encoded by UGA codons. Replaces the eRF1-eRF3-GTP ternary complex for the insertion of selenocysteine directed by the UGA codon. Insertion of selenocysteine at UGA codons is mediated by SECISBP2 and EEFSEC: SECISBP2 (1) specifically binds the SECIS sequence once the 80S ribosome encounters an in-frame UGA codon and (2) contacts the RPS27A/eS31 of the 40S ribosome before ribosome stalling. (3) GTP-bound EEFSEC then delivers selenocysteinyl-tRNA(Sec) to the 80S ribosome and adopts a preaccommodated state conformation. (4) After GTP hydrolysis, EEFSEC dissociates from the assembly, selenocysteinyl-tRNA(Sec) accommodates, and peptide bond synthesis and selenoprotein elongation occur.</text>
</comment>
<evidence type="ECO:0000256" key="4">
    <source>
        <dbReference type="ARBA" id="ARBA00004496"/>
    </source>
</evidence>
<reference evidence="19" key="1">
    <citation type="submission" date="2022-08" db="UniProtKB">
        <authorList>
            <consortium name="EnsemblMetazoa"/>
        </authorList>
    </citation>
    <scope>IDENTIFICATION</scope>
    <source>
        <strain evidence="19">Israel</strain>
    </source>
</reference>
<keyword evidence="8" id="KW-0597">Phosphoprotein</keyword>
<evidence type="ECO:0000256" key="6">
    <source>
        <dbReference type="ARBA" id="ARBA00022481"/>
    </source>
</evidence>
<protein>
    <recommendedName>
        <fullName evidence="5">Selenocysteine-specific elongation factor</fullName>
    </recommendedName>
    <alternativeName>
        <fullName evidence="17">Elongation factor sec</fullName>
    </alternativeName>
    <alternativeName>
        <fullName evidence="16">Eukaryotic elongation factor, selenocysteine-tRNA-specific</fullName>
    </alternativeName>
</protein>
<dbReference type="Gene3D" id="3.40.50.300">
    <property type="entry name" value="P-loop containing nucleotide triphosphate hydrolases"/>
    <property type="match status" value="1"/>
</dbReference>
<dbReference type="PANTHER" id="PTHR43721:SF11">
    <property type="entry name" value="SELENOCYSTEINE-SPECIFIC ELONGATION FACTOR"/>
    <property type="match status" value="1"/>
</dbReference>
<dbReference type="InterPro" id="IPR049394">
    <property type="entry name" value="eEFSec_C"/>
</dbReference>
<dbReference type="PROSITE" id="PS51722">
    <property type="entry name" value="G_TR_2"/>
    <property type="match status" value="1"/>
</dbReference>
<evidence type="ECO:0000256" key="9">
    <source>
        <dbReference type="ARBA" id="ARBA00022741"/>
    </source>
</evidence>
<dbReference type="Gene3D" id="2.40.30.10">
    <property type="entry name" value="Translation factors"/>
    <property type="match status" value="2"/>
</dbReference>
<dbReference type="GO" id="GO:0005525">
    <property type="term" value="F:GTP binding"/>
    <property type="evidence" value="ECO:0007669"/>
    <property type="project" value="UniProtKB-KW"/>
</dbReference>
<dbReference type="CDD" id="cd03696">
    <property type="entry name" value="SelB_II"/>
    <property type="match status" value="1"/>
</dbReference>
<dbReference type="GO" id="GO:0001514">
    <property type="term" value="P:selenocysteine incorporation"/>
    <property type="evidence" value="ECO:0007669"/>
    <property type="project" value="TreeGrafter"/>
</dbReference>
<dbReference type="GO" id="GO:0003746">
    <property type="term" value="F:translation elongation factor activity"/>
    <property type="evidence" value="ECO:0007669"/>
    <property type="project" value="TreeGrafter"/>
</dbReference>
<dbReference type="Pfam" id="PF21131">
    <property type="entry name" value="eEFSec_4th"/>
    <property type="match status" value="1"/>
</dbReference>
<evidence type="ECO:0000256" key="12">
    <source>
        <dbReference type="ARBA" id="ARBA00023134"/>
    </source>
</evidence>
<keyword evidence="7" id="KW-0963">Cytoplasm</keyword>
<dbReference type="Pfam" id="PF21208">
    <property type="entry name" value="euk_SelB_III"/>
    <property type="match status" value="1"/>
</dbReference>
<dbReference type="PRINTS" id="PR00315">
    <property type="entry name" value="ELONGATNFCT"/>
</dbReference>
<dbReference type="FunFam" id="3.40.50.300:FF:000900">
    <property type="entry name" value="Eukaryotic elongation factor, selenocysteine-tRNA-specific"/>
    <property type="match status" value="1"/>
</dbReference>
<dbReference type="InterPro" id="IPR000795">
    <property type="entry name" value="T_Tr_GTP-bd_dom"/>
</dbReference>